<accession>A0ABQ3SDJ0</accession>
<evidence type="ECO:0000313" key="2">
    <source>
        <dbReference type="EMBL" id="GHI66188.1"/>
    </source>
</evidence>
<feature type="compositionally biased region" description="Gly residues" evidence="1">
    <location>
        <begin position="1"/>
        <end position="10"/>
    </location>
</feature>
<organism evidence="2 3">
    <name type="scientific">Streptomyces nojiriensis</name>
    <dbReference type="NCBI Taxonomy" id="66374"/>
    <lineage>
        <taxon>Bacteria</taxon>
        <taxon>Bacillati</taxon>
        <taxon>Actinomycetota</taxon>
        <taxon>Actinomycetes</taxon>
        <taxon>Kitasatosporales</taxon>
        <taxon>Streptomycetaceae</taxon>
        <taxon>Streptomyces</taxon>
    </lineage>
</organism>
<evidence type="ECO:0000313" key="3">
    <source>
        <dbReference type="Proteomes" id="UP000613974"/>
    </source>
</evidence>
<keyword evidence="3" id="KW-1185">Reference proteome</keyword>
<reference evidence="3" key="1">
    <citation type="submission" date="2023-07" db="EMBL/GenBank/DDBJ databases">
        <title>Whole genome shotgun sequence of Streptomyces nojiriensis NBRC 13794.</title>
        <authorList>
            <person name="Komaki H."/>
            <person name="Tamura T."/>
        </authorList>
    </citation>
    <scope>NUCLEOTIDE SEQUENCE [LARGE SCALE GENOMIC DNA]</scope>
    <source>
        <strain evidence="3">NBRC 13794</strain>
    </source>
</reference>
<dbReference type="EMBL" id="BNEC01000002">
    <property type="protein sequence ID" value="GHI66188.1"/>
    <property type="molecule type" value="Genomic_DNA"/>
</dbReference>
<feature type="region of interest" description="Disordered" evidence="1">
    <location>
        <begin position="223"/>
        <end position="246"/>
    </location>
</feature>
<dbReference type="Proteomes" id="UP000613974">
    <property type="component" value="Unassembled WGS sequence"/>
</dbReference>
<feature type="region of interest" description="Disordered" evidence="1">
    <location>
        <begin position="1"/>
        <end position="23"/>
    </location>
</feature>
<proteinExistence type="predicted"/>
<sequence>MHGPGRYAGDGGRDEGTSNGWGTQEVVAAAEASAQEADDRVSTLRSATDLADVERQAEQNWSRAQELSSELAQNFTELTTRHAVLIEERSALLPHIHDWDGSDTATTANRLELGMRDHLNAEQARAAAEAAVTCAEKHSNDVEQGRSGTAGRSIDLLSDHGIPALRPARPDRSGGDCPSVVGAAPCSLERCRRGPALVHVAAQAGQPQDREDNEGDAVRRELAPPRTDPVQMAPDEAGDQVQGRGVRSTTSLASLRPVPVVARYRLIAWILRPGPVRPVGNARGVEEHDEDDKRQCCDSLGREPSSVAFALSGNVCTNLSARAETRKRHAG</sequence>
<name>A0ABQ3SDJ0_9ACTN</name>
<protein>
    <submittedName>
        <fullName evidence="2">Uncharacterized protein</fullName>
    </submittedName>
</protein>
<gene>
    <name evidence="2" type="ORF">Snoj_01060</name>
</gene>
<evidence type="ECO:0000256" key="1">
    <source>
        <dbReference type="SAM" id="MobiDB-lite"/>
    </source>
</evidence>
<comment type="caution">
    <text evidence="2">The sequence shown here is derived from an EMBL/GenBank/DDBJ whole genome shotgun (WGS) entry which is preliminary data.</text>
</comment>